<accession>A0AAE3JZE0</accession>
<name>A0AAE3JZE0_9BACT</name>
<protein>
    <recommendedName>
        <fullName evidence="4">DNA mismatch repair proteins mutS family domain-containing protein</fullName>
    </recommendedName>
</protein>
<evidence type="ECO:0000313" key="5">
    <source>
        <dbReference type="EMBL" id="MCI5754862.1"/>
    </source>
</evidence>
<dbReference type="AlphaFoldDB" id="A0AAE3JZE0"/>
<evidence type="ECO:0000259" key="4">
    <source>
        <dbReference type="SMART" id="SM00534"/>
    </source>
</evidence>
<feature type="domain" description="DNA mismatch repair proteins mutS family" evidence="4">
    <location>
        <begin position="341"/>
        <end position="493"/>
    </location>
</feature>
<dbReference type="InterPro" id="IPR000432">
    <property type="entry name" value="DNA_mismatch_repair_MutS_C"/>
</dbReference>
<gene>
    <name evidence="5" type="ORF">MR241_01025</name>
</gene>
<dbReference type="InterPro" id="IPR045076">
    <property type="entry name" value="MutS"/>
</dbReference>
<dbReference type="GO" id="GO:0006298">
    <property type="term" value="P:mismatch repair"/>
    <property type="evidence" value="ECO:0007669"/>
    <property type="project" value="InterPro"/>
</dbReference>
<dbReference type="PANTHER" id="PTHR11361">
    <property type="entry name" value="DNA MISMATCH REPAIR PROTEIN MUTS FAMILY MEMBER"/>
    <property type="match status" value="1"/>
</dbReference>
<dbReference type="SMART" id="SM00534">
    <property type="entry name" value="MUTSac"/>
    <property type="match status" value="1"/>
</dbReference>
<proteinExistence type="predicted"/>
<dbReference type="EMBL" id="JALEMU010000020">
    <property type="protein sequence ID" value="MCI5754862.1"/>
    <property type="molecule type" value="Genomic_DNA"/>
</dbReference>
<dbReference type="GO" id="GO:0005524">
    <property type="term" value="F:ATP binding"/>
    <property type="evidence" value="ECO:0007669"/>
    <property type="project" value="UniProtKB-KW"/>
</dbReference>
<dbReference type="InterPro" id="IPR027417">
    <property type="entry name" value="P-loop_NTPase"/>
</dbReference>
<dbReference type="GO" id="GO:0030983">
    <property type="term" value="F:mismatched DNA binding"/>
    <property type="evidence" value="ECO:0007669"/>
    <property type="project" value="InterPro"/>
</dbReference>
<dbReference type="Gene3D" id="3.40.50.300">
    <property type="entry name" value="P-loop containing nucleotide triphosphate hydrolases"/>
    <property type="match status" value="1"/>
</dbReference>
<dbReference type="Proteomes" id="UP001139365">
    <property type="component" value="Unassembled WGS sequence"/>
</dbReference>
<evidence type="ECO:0000256" key="2">
    <source>
        <dbReference type="ARBA" id="ARBA00022840"/>
    </source>
</evidence>
<reference evidence="5 6" key="1">
    <citation type="submission" date="2022-03" db="EMBL/GenBank/DDBJ databases">
        <title>Metagenome-assembled genomes from swine fecal metagenomes.</title>
        <authorList>
            <person name="Holman D.B."/>
            <person name="Kommadath A."/>
        </authorList>
    </citation>
    <scope>NUCLEOTIDE SEQUENCE [LARGE SCALE GENOMIC DNA]</scope>
    <source>
        <strain evidence="5">SUG147</strain>
    </source>
</reference>
<evidence type="ECO:0000256" key="1">
    <source>
        <dbReference type="ARBA" id="ARBA00022741"/>
    </source>
</evidence>
<evidence type="ECO:0000313" key="6">
    <source>
        <dbReference type="Proteomes" id="UP001139365"/>
    </source>
</evidence>
<dbReference type="SUPFAM" id="SSF52540">
    <property type="entry name" value="P-loop containing nucleoside triphosphate hydrolases"/>
    <property type="match status" value="1"/>
</dbReference>
<keyword evidence="2" id="KW-0067">ATP-binding</keyword>
<dbReference type="PANTHER" id="PTHR11361:SF34">
    <property type="entry name" value="DNA MISMATCH REPAIR PROTEIN MSH1, MITOCHONDRIAL"/>
    <property type="match status" value="1"/>
</dbReference>
<evidence type="ECO:0000256" key="3">
    <source>
        <dbReference type="ARBA" id="ARBA00023125"/>
    </source>
</evidence>
<dbReference type="GO" id="GO:0140664">
    <property type="term" value="F:ATP-dependent DNA damage sensor activity"/>
    <property type="evidence" value="ECO:0007669"/>
    <property type="project" value="InterPro"/>
</dbReference>
<keyword evidence="3" id="KW-0238">DNA-binding</keyword>
<organism evidence="5 6">
    <name type="scientific">Candidatus Colimorpha enterica</name>
    <dbReference type="NCBI Taxonomy" id="3083063"/>
    <lineage>
        <taxon>Bacteria</taxon>
        <taxon>Pseudomonadati</taxon>
        <taxon>Bacteroidota</taxon>
        <taxon>Bacteroidia</taxon>
        <taxon>Bacteroidales</taxon>
        <taxon>Candidatus Colimorpha</taxon>
    </lineage>
</organism>
<dbReference type="Pfam" id="PF00488">
    <property type="entry name" value="MutS_V"/>
    <property type="match status" value="1"/>
</dbReference>
<sequence length="497" mass="54805">MKFSLLQKKEDRPAVCEVIYDLSVDRAAHNIIEDTRRADYFVSVLSKPLTDRDNIIFRQQIFSDFQNIPGLFDSLRLLFARYDRIKSDWQEMKLGTATGRGAEINPEALLEYTFSSLKVTAIFPSTIASFFSSIGDTLSGYPITAEGLVAMRDWCRGMADNAALDEIVEISQLFRYQTPDCFDFTVAAKLDGALRLCLCDISGISEHKPEGGALSRIFSKKKADDGFRAVTAEISEAGEDPYSDSVFMLNEALCRIDSALTQVTDEVYGAFFGMSNEMMFYEAALAYADIAKGSGVPLTMPDILPADADCMEARGLRELVLLSNGAGAKTVPNDVSLTASESGLLVKGLTDSGKTVYLRAIGSAQLFAQAGLPVLAESARMSIRHGFFSHFSSAEEEFLSGDAAGRFDQEAKEIARIISGLTPHSLLLLNETFQTTSYREGTESMYNILRFMPGLGTKYIFVTHLTRLFGYMQNENAVLANTSDDPAKKYKIEIPER</sequence>
<comment type="caution">
    <text evidence="5">The sequence shown here is derived from an EMBL/GenBank/DDBJ whole genome shotgun (WGS) entry which is preliminary data.</text>
</comment>
<keyword evidence="1" id="KW-0547">Nucleotide-binding</keyword>